<dbReference type="SUPFAM" id="SSF53474">
    <property type="entry name" value="alpha/beta-Hydrolases"/>
    <property type="match status" value="1"/>
</dbReference>
<comment type="similarity">
    <text evidence="1">Belongs to the peptidase S33 family.</text>
</comment>
<evidence type="ECO:0000256" key="2">
    <source>
        <dbReference type="ARBA" id="ARBA00022797"/>
    </source>
</evidence>
<feature type="domain" description="Epoxide hydrolase N-terminal" evidence="4">
    <location>
        <begin position="5"/>
        <end position="117"/>
    </location>
</feature>
<name>A0A9W9JI72_9EURO</name>
<reference evidence="5" key="2">
    <citation type="journal article" date="2023" name="IMA Fungus">
        <title>Comparative genomic study of the Penicillium genus elucidates a diverse pangenome and 15 lateral gene transfer events.</title>
        <authorList>
            <person name="Petersen C."/>
            <person name="Sorensen T."/>
            <person name="Nielsen M.R."/>
            <person name="Sondergaard T.E."/>
            <person name="Sorensen J.L."/>
            <person name="Fitzpatrick D.A."/>
            <person name="Frisvad J.C."/>
            <person name="Nielsen K.L."/>
        </authorList>
    </citation>
    <scope>NUCLEOTIDE SEQUENCE</scope>
    <source>
        <strain evidence="5">IBT 15544</strain>
    </source>
</reference>
<dbReference type="InterPro" id="IPR029058">
    <property type="entry name" value="AB_hydrolase_fold"/>
</dbReference>
<gene>
    <name evidence="5" type="ORF">N7498_008214</name>
</gene>
<dbReference type="PANTHER" id="PTHR21661:SF35">
    <property type="entry name" value="EPOXIDE HYDROLASE"/>
    <property type="match status" value="1"/>
</dbReference>
<protein>
    <submittedName>
        <fullName evidence="5">Epoxide hydrolase domain-containing protein</fullName>
    </submittedName>
</protein>
<sequence length="309" mass="35609">MVKPTPFKIAVPEEQLSWITDRVKTTRLPPGKELPVDKQWSFGLPIEVATHLKNYWTDQFDWRKVEAQLNCEMDMFTLPISHNDEDLTIHFVHHLSPSDDALPLIFIHGWPGNFTEVRYIIDELTKPSSPDAQAYHVVAPSLPGYGFSSYPKKPFGVIEMAATLNKLMLALGYNQYIAQGGDWGSLLARVMALEHEKQCIGIHINMIFSLPPSALWAPFAFGRLVFGYLTGFWSEYEAKNLKRMKWWMDEENGYRQIQGTKPQTISYALTDSPFGMMCWLRDKMQHLIDDDFVWKDEEVITWAMASQQT</sequence>
<dbReference type="InterPro" id="IPR016292">
    <property type="entry name" value="Epoxide_hydrolase"/>
</dbReference>
<proteinExistence type="inferred from homology"/>
<dbReference type="PANTHER" id="PTHR21661">
    <property type="entry name" value="EPOXIDE HYDROLASE 1-RELATED"/>
    <property type="match status" value="1"/>
</dbReference>
<dbReference type="GO" id="GO:0004301">
    <property type="term" value="F:epoxide hydrolase activity"/>
    <property type="evidence" value="ECO:0007669"/>
    <property type="project" value="TreeGrafter"/>
</dbReference>
<keyword evidence="3 5" id="KW-0378">Hydrolase</keyword>
<evidence type="ECO:0000313" key="5">
    <source>
        <dbReference type="EMBL" id="KAJ5194776.1"/>
    </source>
</evidence>
<dbReference type="PIRSF" id="PIRSF001112">
    <property type="entry name" value="Epoxide_hydrolase"/>
    <property type="match status" value="1"/>
</dbReference>
<organism evidence="5 6">
    <name type="scientific">Penicillium cinerascens</name>
    <dbReference type="NCBI Taxonomy" id="70096"/>
    <lineage>
        <taxon>Eukaryota</taxon>
        <taxon>Fungi</taxon>
        <taxon>Dikarya</taxon>
        <taxon>Ascomycota</taxon>
        <taxon>Pezizomycotina</taxon>
        <taxon>Eurotiomycetes</taxon>
        <taxon>Eurotiomycetidae</taxon>
        <taxon>Eurotiales</taxon>
        <taxon>Aspergillaceae</taxon>
        <taxon>Penicillium</taxon>
    </lineage>
</organism>
<accession>A0A9W9JI72</accession>
<dbReference type="EMBL" id="JAPQKR010000015">
    <property type="protein sequence ID" value="KAJ5194776.1"/>
    <property type="molecule type" value="Genomic_DNA"/>
</dbReference>
<dbReference type="GeneID" id="83182577"/>
<comment type="caution">
    <text evidence="5">The sequence shown here is derived from an EMBL/GenBank/DDBJ whole genome shotgun (WGS) entry which is preliminary data.</text>
</comment>
<keyword evidence="6" id="KW-1185">Reference proteome</keyword>
<dbReference type="Pfam" id="PF06441">
    <property type="entry name" value="EHN"/>
    <property type="match status" value="1"/>
</dbReference>
<dbReference type="InterPro" id="IPR010497">
    <property type="entry name" value="Epoxide_hydro_N"/>
</dbReference>
<dbReference type="RefSeq" id="XP_058305264.1">
    <property type="nucleotide sequence ID" value="XM_058455276.1"/>
</dbReference>
<dbReference type="Gene3D" id="3.40.50.1820">
    <property type="entry name" value="alpha/beta hydrolase"/>
    <property type="match status" value="1"/>
</dbReference>
<dbReference type="InterPro" id="IPR000639">
    <property type="entry name" value="Epox_hydrolase-like"/>
</dbReference>
<evidence type="ECO:0000313" key="6">
    <source>
        <dbReference type="Proteomes" id="UP001150904"/>
    </source>
</evidence>
<dbReference type="AlphaFoldDB" id="A0A9W9JI72"/>
<dbReference type="GO" id="GO:0072330">
    <property type="term" value="P:monocarboxylic acid biosynthetic process"/>
    <property type="evidence" value="ECO:0007669"/>
    <property type="project" value="UniProtKB-ARBA"/>
</dbReference>
<dbReference type="GO" id="GO:0017000">
    <property type="term" value="P:antibiotic biosynthetic process"/>
    <property type="evidence" value="ECO:0007669"/>
    <property type="project" value="UniProtKB-ARBA"/>
</dbReference>
<dbReference type="GO" id="GO:0097176">
    <property type="term" value="P:epoxide metabolic process"/>
    <property type="evidence" value="ECO:0007669"/>
    <property type="project" value="TreeGrafter"/>
</dbReference>
<evidence type="ECO:0000259" key="4">
    <source>
        <dbReference type="Pfam" id="PF06441"/>
    </source>
</evidence>
<keyword evidence="2" id="KW-0058">Aromatic hydrocarbons catabolism</keyword>
<reference evidence="5" key="1">
    <citation type="submission" date="2022-12" db="EMBL/GenBank/DDBJ databases">
        <authorList>
            <person name="Petersen C."/>
        </authorList>
    </citation>
    <scope>NUCLEOTIDE SEQUENCE</scope>
    <source>
        <strain evidence="5">IBT 15544</strain>
    </source>
</reference>
<evidence type="ECO:0000256" key="1">
    <source>
        <dbReference type="ARBA" id="ARBA00010088"/>
    </source>
</evidence>
<dbReference type="PRINTS" id="PR00412">
    <property type="entry name" value="EPOXHYDRLASE"/>
</dbReference>
<dbReference type="Proteomes" id="UP001150904">
    <property type="component" value="Unassembled WGS sequence"/>
</dbReference>
<evidence type="ECO:0000256" key="3">
    <source>
        <dbReference type="ARBA" id="ARBA00022801"/>
    </source>
</evidence>
<dbReference type="OrthoDB" id="7130006at2759"/>